<dbReference type="EMBL" id="JACAZH010000035">
    <property type="protein sequence ID" value="KAF7337253.1"/>
    <property type="molecule type" value="Genomic_DNA"/>
</dbReference>
<keyword evidence="2" id="KW-1185">Reference proteome</keyword>
<sequence>MDLHADSDPEVIIVSTSDPESTPYALFVFCWLNLMPLKTPGGCLSPPQQTRKGCQIFEATYTRQCSEIKPGRQAAEHLVNNYNYFITGEGEAVLVERVTRAVTEVPGMVLPYISASSSLEKHQKIRLGDVNLIKEFKEMRSSPQSSVVGRQTPGASIRKVYTAKLEGHESGHMTVAMYEGDGAEEAWNQHLEKYEAVRHPNIMQLYGLVDSRRLRGLVFHGGVHSQFSVFEFAYIIGYCCTEFGEATNYIGNVIGHLMKTSVWIRPSTGQLCLDLAQGEPEMSFNLLTWDAHVLRLENVPLNAPDSEGMIISSLSEDQYYELCSQPSIAWHHIFQVSTEHPVGPGIFRPDSQYATCVRITQPLQILPTEELHWDHHGGAAGELLPNSWIRYDSTQTSSLQLKLWVLFPLRELQKSWVAQANHIFTELEEVAHVKDYVGIDEVQFMLRIADKHHIPEGYLFICPPQNFCTSIELQVHLYRWPACPAYWSLDPSGADHLSTEDARILGFPAIHIETVVGGLSWDHSIYEGLRRFHQGKGFNPYGREVARRLGYPLYEVLRDLGSEVPFPAHKVQRYPCECHGEDPVLCQELGHYL</sequence>
<protein>
    <submittedName>
        <fullName evidence="1">Kinase-like protein</fullName>
    </submittedName>
</protein>
<keyword evidence="1" id="KW-0418">Kinase</keyword>
<dbReference type="OrthoDB" id="3063557at2759"/>
<evidence type="ECO:0000313" key="2">
    <source>
        <dbReference type="Proteomes" id="UP000623467"/>
    </source>
</evidence>
<name>A0A8H6XA31_9AGAR</name>
<gene>
    <name evidence="1" type="ORF">MSAN_02277800</name>
</gene>
<dbReference type="GO" id="GO:0016301">
    <property type="term" value="F:kinase activity"/>
    <property type="evidence" value="ECO:0007669"/>
    <property type="project" value="UniProtKB-KW"/>
</dbReference>
<evidence type="ECO:0000313" key="1">
    <source>
        <dbReference type="EMBL" id="KAF7337253.1"/>
    </source>
</evidence>
<organism evidence="1 2">
    <name type="scientific">Mycena sanguinolenta</name>
    <dbReference type="NCBI Taxonomy" id="230812"/>
    <lineage>
        <taxon>Eukaryota</taxon>
        <taxon>Fungi</taxon>
        <taxon>Dikarya</taxon>
        <taxon>Basidiomycota</taxon>
        <taxon>Agaricomycotina</taxon>
        <taxon>Agaricomycetes</taxon>
        <taxon>Agaricomycetidae</taxon>
        <taxon>Agaricales</taxon>
        <taxon>Marasmiineae</taxon>
        <taxon>Mycenaceae</taxon>
        <taxon>Mycena</taxon>
    </lineage>
</organism>
<dbReference type="Proteomes" id="UP000623467">
    <property type="component" value="Unassembled WGS sequence"/>
</dbReference>
<keyword evidence="1" id="KW-0808">Transferase</keyword>
<proteinExistence type="predicted"/>
<comment type="caution">
    <text evidence="1">The sequence shown here is derived from an EMBL/GenBank/DDBJ whole genome shotgun (WGS) entry which is preliminary data.</text>
</comment>
<reference evidence="1" key="1">
    <citation type="submission" date="2020-05" db="EMBL/GenBank/DDBJ databases">
        <title>Mycena genomes resolve the evolution of fungal bioluminescence.</title>
        <authorList>
            <person name="Tsai I.J."/>
        </authorList>
    </citation>
    <scope>NUCLEOTIDE SEQUENCE</scope>
    <source>
        <strain evidence="1">160909Yilan</strain>
    </source>
</reference>
<accession>A0A8H6XA31</accession>
<dbReference type="AlphaFoldDB" id="A0A8H6XA31"/>